<proteinExistence type="inferred from homology"/>
<evidence type="ECO:0000256" key="3">
    <source>
        <dbReference type="ARBA" id="ARBA00022729"/>
    </source>
</evidence>
<sequence>MTRVAKRGRMPSENILTLLFPMKKNPLALLLLSLICLGNFPAQVDAETVLEKIQRTGELNAGARIDAIPFGYKTDKGEWTGYSVDLLKLIQQDLEKKFNKPIKLNLKEVTIDSRFQAIEKQEVEIVCGATTVTQQRLEKVDFSLPFFMTGSQFLVKLEDAANFDINGTLKDVSIAYIPHTTTDEIIRQIYPFARWQPVRNREEGVKKLKQGAVTAVVSDGILLVGEIVRQGNEPRDFEIMPNVPMTTELYACILPKNNPEWQEFVDQTISSQNNAQLQQRWFNLETGPFPYIIHTNP</sequence>
<protein>
    <submittedName>
        <fullName evidence="6">Extracellular solute-binding protein family 3</fullName>
    </submittedName>
</protein>
<dbReference type="KEGG" id="cyj:Cyan7822_4330"/>
<dbReference type="PANTHER" id="PTHR30085:SF6">
    <property type="entry name" value="ABC TRANSPORTER GLUTAMINE-BINDING PROTEIN GLNH"/>
    <property type="match status" value="1"/>
</dbReference>
<dbReference type="SMART" id="SM00062">
    <property type="entry name" value="PBPb"/>
    <property type="match status" value="1"/>
</dbReference>
<reference evidence="7" key="1">
    <citation type="journal article" date="2011" name="MBio">
        <title>Novel metabolic attributes of the genus Cyanothece, comprising a group of unicellular nitrogen-fixing Cyanobacteria.</title>
        <authorList>
            <person name="Bandyopadhyay A."/>
            <person name="Elvitigala T."/>
            <person name="Welsh E."/>
            <person name="Stockel J."/>
            <person name="Liberton M."/>
            <person name="Min H."/>
            <person name="Sherman L.A."/>
            <person name="Pakrasi H.B."/>
        </authorList>
    </citation>
    <scope>NUCLEOTIDE SEQUENCE [LARGE SCALE GENOMIC DNA]</scope>
    <source>
        <strain evidence="7">PCC 7822</strain>
    </source>
</reference>
<dbReference type="AlphaFoldDB" id="E0UA55"/>
<dbReference type="SUPFAM" id="SSF53850">
    <property type="entry name" value="Periplasmic binding protein-like II"/>
    <property type="match status" value="1"/>
</dbReference>
<evidence type="ECO:0000256" key="1">
    <source>
        <dbReference type="ARBA" id="ARBA00010333"/>
    </source>
</evidence>
<dbReference type="GO" id="GO:0015276">
    <property type="term" value="F:ligand-gated monoatomic ion channel activity"/>
    <property type="evidence" value="ECO:0007669"/>
    <property type="project" value="InterPro"/>
</dbReference>
<dbReference type="InterPro" id="IPR001638">
    <property type="entry name" value="Solute-binding_3/MltF_N"/>
</dbReference>
<keyword evidence="2" id="KW-0813">Transport</keyword>
<evidence type="ECO:0000259" key="5">
    <source>
        <dbReference type="SMART" id="SM00079"/>
    </source>
</evidence>
<keyword evidence="7" id="KW-1185">Reference proteome</keyword>
<dbReference type="eggNOG" id="COG0834">
    <property type="taxonomic scope" value="Bacteria"/>
</dbReference>
<dbReference type="PANTHER" id="PTHR30085">
    <property type="entry name" value="AMINO ACID ABC TRANSPORTER PERMEASE"/>
    <property type="match status" value="1"/>
</dbReference>
<dbReference type="HOGENOM" id="CLU_019602_0_1_3"/>
<organism evidence="6 7">
    <name type="scientific">Gloeothece verrucosa (strain PCC 7822)</name>
    <name type="common">Cyanothece sp. (strain PCC 7822)</name>
    <dbReference type="NCBI Taxonomy" id="497965"/>
    <lineage>
        <taxon>Bacteria</taxon>
        <taxon>Bacillati</taxon>
        <taxon>Cyanobacteriota</taxon>
        <taxon>Cyanophyceae</taxon>
        <taxon>Oscillatoriophycideae</taxon>
        <taxon>Chroococcales</taxon>
        <taxon>Aphanothecaceae</taxon>
        <taxon>Gloeothece</taxon>
        <taxon>Gloeothece verrucosa</taxon>
    </lineage>
</organism>
<keyword evidence="3" id="KW-0732">Signal</keyword>
<feature type="domain" description="Solute-binding protein family 3/N-terminal" evidence="4">
    <location>
        <begin position="58"/>
        <end position="285"/>
    </location>
</feature>
<dbReference type="GO" id="GO:0006865">
    <property type="term" value="P:amino acid transport"/>
    <property type="evidence" value="ECO:0007669"/>
    <property type="project" value="TreeGrafter"/>
</dbReference>
<evidence type="ECO:0000259" key="4">
    <source>
        <dbReference type="SMART" id="SM00062"/>
    </source>
</evidence>
<dbReference type="GO" id="GO:0016020">
    <property type="term" value="C:membrane"/>
    <property type="evidence" value="ECO:0007669"/>
    <property type="project" value="InterPro"/>
</dbReference>
<dbReference type="GO" id="GO:0005576">
    <property type="term" value="C:extracellular region"/>
    <property type="evidence" value="ECO:0007669"/>
    <property type="project" value="TreeGrafter"/>
</dbReference>
<dbReference type="SMART" id="SM00079">
    <property type="entry name" value="PBPe"/>
    <property type="match status" value="1"/>
</dbReference>
<dbReference type="Pfam" id="PF00497">
    <property type="entry name" value="SBP_bac_3"/>
    <property type="match status" value="1"/>
</dbReference>
<accession>E0UA55</accession>
<dbReference type="Gene3D" id="3.40.190.10">
    <property type="entry name" value="Periplasmic binding protein-like II"/>
    <property type="match status" value="2"/>
</dbReference>
<dbReference type="InterPro" id="IPR001320">
    <property type="entry name" value="Iontro_rcpt_C"/>
</dbReference>
<dbReference type="STRING" id="497965.Cyan7822_4330"/>
<dbReference type="CDD" id="cd13688">
    <property type="entry name" value="PBP2_GltI_DEBP"/>
    <property type="match status" value="1"/>
</dbReference>
<dbReference type="EMBL" id="CP002198">
    <property type="protein sequence ID" value="ADN16247.1"/>
    <property type="molecule type" value="Genomic_DNA"/>
</dbReference>
<dbReference type="GO" id="GO:0030288">
    <property type="term" value="C:outer membrane-bounded periplasmic space"/>
    <property type="evidence" value="ECO:0007669"/>
    <property type="project" value="TreeGrafter"/>
</dbReference>
<feature type="domain" description="Ionotropic glutamate receptor C-terminal" evidence="5">
    <location>
        <begin position="58"/>
        <end position="284"/>
    </location>
</feature>
<evidence type="ECO:0000256" key="2">
    <source>
        <dbReference type="ARBA" id="ARBA00022448"/>
    </source>
</evidence>
<evidence type="ECO:0000313" key="6">
    <source>
        <dbReference type="EMBL" id="ADN16247.1"/>
    </source>
</evidence>
<evidence type="ECO:0000313" key="7">
    <source>
        <dbReference type="Proteomes" id="UP000008206"/>
    </source>
</evidence>
<dbReference type="InterPro" id="IPR051455">
    <property type="entry name" value="Bact_solute-bind_prot3"/>
</dbReference>
<comment type="similarity">
    <text evidence="1">Belongs to the bacterial solute-binding protein 3 family.</text>
</comment>
<name>E0UA55_GLOV7</name>
<gene>
    <name evidence="6" type="ordered locus">Cyan7822_4330</name>
</gene>
<dbReference type="Proteomes" id="UP000008206">
    <property type="component" value="Chromosome"/>
</dbReference>